<keyword evidence="4" id="KW-0479">Metal-binding</keyword>
<dbReference type="Gene3D" id="3.30.420.40">
    <property type="match status" value="2"/>
</dbReference>
<dbReference type="EC" id="2.3.1.234" evidence="1"/>
<dbReference type="PRINTS" id="PR00789">
    <property type="entry name" value="OSIALOPTASE"/>
</dbReference>
<keyword evidence="2" id="KW-0808">Transferase</keyword>
<evidence type="ECO:0000313" key="9">
    <source>
        <dbReference type="EMBL" id="SHJ72154.1"/>
    </source>
</evidence>
<dbReference type="SUPFAM" id="SSF53067">
    <property type="entry name" value="Actin-like ATPase domain"/>
    <property type="match status" value="1"/>
</dbReference>
<dbReference type="InterPro" id="IPR043129">
    <property type="entry name" value="ATPase_NBD"/>
</dbReference>
<gene>
    <name evidence="9" type="ORF">SAMN02745883_00260</name>
</gene>
<reference evidence="9 10" key="1">
    <citation type="submission" date="2016-11" db="EMBL/GenBank/DDBJ databases">
        <authorList>
            <person name="Jaros S."/>
            <person name="Januszkiewicz K."/>
            <person name="Wedrychowicz H."/>
        </authorList>
    </citation>
    <scope>NUCLEOTIDE SEQUENCE [LARGE SCALE GENOMIC DNA]</scope>
    <source>
        <strain evidence="9 10">DSM 14501</strain>
    </source>
</reference>
<dbReference type="Pfam" id="PF00814">
    <property type="entry name" value="TsaD"/>
    <property type="match status" value="1"/>
</dbReference>
<dbReference type="RefSeq" id="WP_159429979.1">
    <property type="nucleotide sequence ID" value="NZ_FRAJ01000003.1"/>
</dbReference>
<keyword evidence="6" id="KW-0012">Acyltransferase</keyword>
<dbReference type="GO" id="GO:0008033">
    <property type="term" value="P:tRNA processing"/>
    <property type="evidence" value="ECO:0007669"/>
    <property type="project" value="UniProtKB-KW"/>
</dbReference>
<evidence type="ECO:0000256" key="1">
    <source>
        <dbReference type="ARBA" id="ARBA00012156"/>
    </source>
</evidence>
<dbReference type="InterPro" id="IPR000905">
    <property type="entry name" value="Gcp-like_dom"/>
</dbReference>
<protein>
    <recommendedName>
        <fullName evidence="1">N(6)-L-threonylcarbamoyladenine synthase</fullName>
        <ecNumber evidence="1">2.3.1.234</ecNumber>
    </recommendedName>
</protein>
<evidence type="ECO:0000256" key="7">
    <source>
        <dbReference type="ARBA" id="ARBA00048117"/>
    </source>
</evidence>
<dbReference type="EMBL" id="FRAJ01000003">
    <property type="protein sequence ID" value="SHJ72154.1"/>
    <property type="molecule type" value="Genomic_DNA"/>
</dbReference>
<evidence type="ECO:0000259" key="8">
    <source>
        <dbReference type="Pfam" id="PF00814"/>
    </source>
</evidence>
<evidence type="ECO:0000313" key="10">
    <source>
        <dbReference type="Proteomes" id="UP000184082"/>
    </source>
</evidence>
<comment type="catalytic activity">
    <reaction evidence="7">
        <text>L-threonylcarbamoyladenylate + adenosine(37) in tRNA = N(6)-L-threonylcarbamoyladenosine(37) in tRNA + AMP + H(+)</text>
        <dbReference type="Rhea" id="RHEA:37059"/>
        <dbReference type="Rhea" id="RHEA-COMP:10162"/>
        <dbReference type="Rhea" id="RHEA-COMP:10163"/>
        <dbReference type="ChEBI" id="CHEBI:15378"/>
        <dbReference type="ChEBI" id="CHEBI:73682"/>
        <dbReference type="ChEBI" id="CHEBI:74411"/>
        <dbReference type="ChEBI" id="CHEBI:74418"/>
        <dbReference type="ChEBI" id="CHEBI:456215"/>
        <dbReference type="EC" id="2.3.1.234"/>
    </reaction>
</comment>
<dbReference type="GO" id="GO:0061711">
    <property type="term" value="F:tRNA N(6)-L-threonylcarbamoyladenine synthase activity"/>
    <property type="evidence" value="ECO:0007669"/>
    <property type="project" value="UniProtKB-EC"/>
</dbReference>
<dbReference type="GO" id="GO:0046872">
    <property type="term" value="F:metal ion binding"/>
    <property type="evidence" value="ECO:0007669"/>
    <property type="project" value="UniProtKB-KW"/>
</dbReference>
<dbReference type="Proteomes" id="UP000184082">
    <property type="component" value="Unassembled WGS sequence"/>
</dbReference>
<evidence type="ECO:0000256" key="2">
    <source>
        <dbReference type="ARBA" id="ARBA00022679"/>
    </source>
</evidence>
<dbReference type="PANTHER" id="PTHR11735">
    <property type="entry name" value="TRNA N6-ADENOSINE THREONYLCARBAMOYLTRANSFERASE"/>
    <property type="match status" value="1"/>
</dbReference>
<feature type="domain" description="Gcp-like" evidence="8">
    <location>
        <begin position="48"/>
        <end position="308"/>
    </location>
</feature>
<evidence type="ECO:0000256" key="3">
    <source>
        <dbReference type="ARBA" id="ARBA00022694"/>
    </source>
</evidence>
<dbReference type="InterPro" id="IPR017861">
    <property type="entry name" value="KAE1/TsaD"/>
</dbReference>
<dbReference type="STRING" id="1121266.SAMN02745883_00260"/>
<dbReference type="AlphaFoldDB" id="A0A1M6LLV0"/>
<sequence>MSKYFLGIDTSCYTTSIAVVDENEKLMFDSRQVLKVKRGLRGLRQSEALFQHIKNLPILFEKLASQVDINKISKVSASNKPRNLPESYMPVFLAGTSFGKTIAAMLKTSYEEYSHQEGHIAAGKWSAEMLDIRDYIAVHISGGTTEILKVCEIDNKFKVQIIGATKDISAGQLIDRIGVMMGLNFPSGKELDKLSKNGVLGKIKLPVSTEGTYINFSGTETHVKRIIESRIYNNSDIAVALFECIYKSLFEVIKNSCKKTKINDVLLVGGVASNSFIRDNLFIRLKREGINVYLSKPHYSTDNAVGIALLGLNGGRYSE</sequence>
<name>A0A1M6LLV0_9FIRM</name>
<keyword evidence="10" id="KW-1185">Reference proteome</keyword>
<organism evidence="9 10">
    <name type="scientific">Caminicella sporogenes DSM 14501</name>
    <dbReference type="NCBI Taxonomy" id="1121266"/>
    <lineage>
        <taxon>Bacteria</taxon>
        <taxon>Bacillati</taxon>
        <taxon>Bacillota</taxon>
        <taxon>Clostridia</taxon>
        <taxon>Peptostreptococcales</taxon>
        <taxon>Caminicellaceae</taxon>
        <taxon>Caminicella</taxon>
    </lineage>
</organism>
<keyword evidence="3" id="KW-0819">tRNA processing</keyword>
<dbReference type="PANTHER" id="PTHR11735:SF6">
    <property type="entry name" value="TRNA N6-ADENOSINE THREONYLCARBAMOYLTRANSFERASE, MITOCHONDRIAL"/>
    <property type="match status" value="1"/>
</dbReference>
<evidence type="ECO:0000256" key="6">
    <source>
        <dbReference type="ARBA" id="ARBA00023315"/>
    </source>
</evidence>
<evidence type="ECO:0000256" key="5">
    <source>
        <dbReference type="ARBA" id="ARBA00023004"/>
    </source>
</evidence>
<evidence type="ECO:0000256" key="4">
    <source>
        <dbReference type="ARBA" id="ARBA00022723"/>
    </source>
</evidence>
<accession>A0A1M6LLV0</accession>
<keyword evidence="5" id="KW-0408">Iron</keyword>
<proteinExistence type="predicted"/>